<dbReference type="InterPro" id="IPR014030">
    <property type="entry name" value="Ketoacyl_synth_N"/>
</dbReference>
<dbReference type="AlphaFoldDB" id="A0A2S9E9W5"/>
<evidence type="ECO:0000313" key="2">
    <source>
        <dbReference type="EMBL" id="PRC11682.1"/>
    </source>
</evidence>
<dbReference type="EMBL" id="PCQL01000037">
    <property type="protein sequence ID" value="PRC11682.1"/>
    <property type="molecule type" value="Genomic_DNA"/>
</dbReference>
<protein>
    <recommendedName>
        <fullName evidence="1">Beta-ketoacyl synthase-like N-terminal domain-containing protein</fullName>
    </recommendedName>
</protein>
<evidence type="ECO:0000313" key="3">
    <source>
        <dbReference type="Proteomes" id="UP000238045"/>
    </source>
</evidence>
<dbReference type="InterPro" id="IPR016039">
    <property type="entry name" value="Thiolase-like"/>
</dbReference>
<evidence type="ECO:0000259" key="1">
    <source>
        <dbReference type="Pfam" id="PF00109"/>
    </source>
</evidence>
<reference evidence="2 3" key="1">
    <citation type="submission" date="2017-09" db="EMBL/GenBank/DDBJ databases">
        <title>Genomic, metabolic, and phenotypic characteristics of bacterial isolates from the natural microbiome of the model nematode Caenorhabditis elegans.</title>
        <authorList>
            <person name="Zimmermann J."/>
            <person name="Obeng N."/>
            <person name="Yang W."/>
            <person name="Obeng O."/>
            <person name="Kissoyan K."/>
            <person name="Pees B."/>
            <person name="Dirksen P."/>
            <person name="Hoppner M."/>
            <person name="Franke A."/>
            <person name="Rosenstiel P."/>
            <person name="Leippe M."/>
            <person name="Dierking K."/>
            <person name="Kaleta C."/>
            <person name="Schulenburg H."/>
        </authorList>
    </citation>
    <scope>NUCLEOTIDE SEQUENCE [LARGE SCALE GENOMIC DNA]</scope>
    <source>
        <strain evidence="2 3">MYb117</strain>
    </source>
</reference>
<name>A0A2S9E9W5_9PSED</name>
<comment type="caution">
    <text evidence="2">The sequence shown here is derived from an EMBL/GenBank/DDBJ whole genome shotgun (WGS) entry which is preliminary data.</text>
</comment>
<proteinExistence type="predicted"/>
<dbReference type="Pfam" id="PF00109">
    <property type="entry name" value="ketoacyl-synt"/>
    <property type="match status" value="1"/>
</dbReference>
<dbReference type="Gene3D" id="3.40.47.10">
    <property type="match status" value="1"/>
</dbReference>
<dbReference type="Proteomes" id="UP000238045">
    <property type="component" value="Unassembled WGS sequence"/>
</dbReference>
<dbReference type="GO" id="GO:0016746">
    <property type="term" value="F:acyltransferase activity"/>
    <property type="evidence" value="ECO:0007669"/>
    <property type="project" value="InterPro"/>
</dbReference>
<accession>A0A2S9E9W5</accession>
<dbReference type="SUPFAM" id="SSF53901">
    <property type="entry name" value="Thiolase-like"/>
    <property type="match status" value="1"/>
</dbReference>
<organism evidence="2 3">
    <name type="scientific">Pseudomonas poae</name>
    <dbReference type="NCBI Taxonomy" id="200451"/>
    <lineage>
        <taxon>Bacteria</taxon>
        <taxon>Pseudomonadati</taxon>
        <taxon>Pseudomonadota</taxon>
        <taxon>Gammaproteobacteria</taxon>
        <taxon>Pseudomonadales</taxon>
        <taxon>Pseudomonadaceae</taxon>
        <taxon>Pseudomonas</taxon>
    </lineage>
</organism>
<feature type="domain" description="Beta-ketoacyl synthase-like N-terminal" evidence="1">
    <location>
        <begin position="16"/>
        <end position="143"/>
    </location>
</feature>
<dbReference type="RefSeq" id="WP_105699127.1">
    <property type="nucleotide sequence ID" value="NZ_CP159260.1"/>
</dbReference>
<gene>
    <name evidence="2" type="ORF">CQZ99_24505</name>
</gene>
<sequence length="204" mass="22353">MLNNGIYPGFGHFQSDNADRAPASNFKLRDNRCDPLVSVALKALEEALSNTGESEHALQTAIFSVTDTGCQFHAKRVINALTTMKPRQAFFTRGSAVMFSTYSSMAIDSHGPCISMSGRGTAIALVLNLARRFLTKGDCHRAILLCADQVDGSMKASSVYFSSANTSEIDKLIEFSLDTANVGLYAESIIQSFFRARNQYEPFR</sequence>
<keyword evidence="3" id="KW-1185">Reference proteome</keyword>